<dbReference type="InterPro" id="IPR035906">
    <property type="entry name" value="MetI-like_sf"/>
</dbReference>
<dbReference type="GO" id="GO:0005886">
    <property type="term" value="C:plasma membrane"/>
    <property type="evidence" value="ECO:0007669"/>
    <property type="project" value="UniProtKB-SubCell"/>
</dbReference>
<dbReference type="PANTHER" id="PTHR43744:SF9">
    <property type="entry name" value="POLYGALACTURONAN_RHAMNOGALACTURONAN TRANSPORT SYSTEM PERMEASE PROTEIN YTCP"/>
    <property type="match status" value="1"/>
</dbReference>
<comment type="subcellular location">
    <subcellularLocation>
        <location evidence="1">Cell membrane</location>
        <topology evidence="1">Multi-pass membrane protein</topology>
    </subcellularLocation>
</comment>
<evidence type="ECO:0000256" key="2">
    <source>
        <dbReference type="ARBA" id="ARBA00022448"/>
    </source>
</evidence>
<feature type="transmembrane region" description="Helical" evidence="7">
    <location>
        <begin position="181"/>
        <end position="203"/>
    </location>
</feature>
<feature type="domain" description="ABC transmembrane type-1" evidence="8">
    <location>
        <begin position="73"/>
        <end position="272"/>
    </location>
</feature>
<evidence type="ECO:0000259" key="8">
    <source>
        <dbReference type="PROSITE" id="PS50928"/>
    </source>
</evidence>
<dbReference type="RefSeq" id="WP_315604503.1">
    <property type="nucleotide sequence ID" value="NZ_CP130318.1"/>
</dbReference>
<reference evidence="9 10" key="1">
    <citation type="submission" date="2022-02" db="EMBL/GenBank/DDBJ databases">
        <title>Paenibacillus sp. MBLB1776 Whole Genome Shotgun Sequencing.</title>
        <authorList>
            <person name="Hwang C.Y."/>
            <person name="Cho E.-S."/>
            <person name="Seo M.-J."/>
        </authorList>
    </citation>
    <scope>NUCLEOTIDE SEQUENCE [LARGE SCALE GENOMIC DNA]</scope>
    <source>
        <strain evidence="9 10">MBLB1776</strain>
    </source>
</reference>
<feature type="transmembrane region" description="Helical" evidence="7">
    <location>
        <begin position="9"/>
        <end position="31"/>
    </location>
</feature>
<gene>
    <name evidence="9" type="ORF">MJA45_24415</name>
</gene>
<dbReference type="SUPFAM" id="SSF161098">
    <property type="entry name" value="MetI-like"/>
    <property type="match status" value="1"/>
</dbReference>
<dbReference type="PROSITE" id="PS50928">
    <property type="entry name" value="ABC_TM1"/>
    <property type="match status" value="1"/>
</dbReference>
<sequence length="287" mass="32111">MKSRSWSGFVFDTANTLVLLALCASTLYPFLYLLSISLSPSDISFTQIHIIPPKFTWANYHTVLGNASIWSGFTMSALRTAVGTVLTLTVTVLTAYVLSKRYYPQRNLWTMYIVFTMFVHGGLIPNYLLVKSLGMINSVSALLLPQLIHTFQMIIARNFFLSLPEEVEESAKIDGANDFVILFRIVVPVSMPIIATLGLWTAVWHWNAWFDSIIYITDASKQVLQVVMRRIALEGKGIDLLMKEDVLTTPESIKAATVMVTTLPILLVYPFAQKYFVKGVLVGSLKG</sequence>
<feature type="transmembrane region" description="Helical" evidence="7">
    <location>
        <begin position="110"/>
        <end position="130"/>
    </location>
</feature>
<dbReference type="InterPro" id="IPR000515">
    <property type="entry name" value="MetI-like"/>
</dbReference>
<dbReference type="GO" id="GO:0055085">
    <property type="term" value="P:transmembrane transport"/>
    <property type="evidence" value="ECO:0007669"/>
    <property type="project" value="InterPro"/>
</dbReference>
<evidence type="ECO:0000256" key="5">
    <source>
        <dbReference type="ARBA" id="ARBA00022989"/>
    </source>
</evidence>
<keyword evidence="10" id="KW-1185">Reference proteome</keyword>
<keyword evidence="3" id="KW-1003">Cell membrane</keyword>
<dbReference type="KEGG" id="paun:MJA45_24415"/>
<evidence type="ECO:0000313" key="9">
    <source>
        <dbReference type="EMBL" id="WNQ10729.1"/>
    </source>
</evidence>
<evidence type="ECO:0000256" key="4">
    <source>
        <dbReference type="ARBA" id="ARBA00022692"/>
    </source>
</evidence>
<dbReference type="EMBL" id="CP130318">
    <property type="protein sequence ID" value="WNQ10729.1"/>
    <property type="molecule type" value="Genomic_DNA"/>
</dbReference>
<keyword evidence="4 7" id="KW-0812">Transmembrane</keyword>
<dbReference type="Gene3D" id="1.10.3720.10">
    <property type="entry name" value="MetI-like"/>
    <property type="match status" value="1"/>
</dbReference>
<keyword evidence="5 7" id="KW-1133">Transmembrane helix</keyword>
<feature type="transmembrane region" description="Helical" evidence="7">
    <location>
        <begin position="252"/>
        <end position="272"/>
    </location>
</feature>
<dbReference type="CDD" id="cd06261">
    <property type="entry name" value="TM_PBP2"/>
    <property type="match status" value="1"/>
</dbReference>
<feature type="transmembrane region" description="Helical" evidence="7">
    <location>
        <begin position="77"/>
        <end position="98"/>
    </location>
</feature>
<keyword evidence="2" id="KW-0813">Transport</keyword>
<dbReference type="PANTHER" id="PTHR43744">
    <property type="entry name" value="ABC TRANSPORTER PERMEASE PROTEIN MG189-RELATED-RELATED"/>
    <property type="match status" value="1"/>
</dbReference>
<accession>A0AA96LCP5</accession>
<evidence type="ECO:0000313" key="10">
    <source>
        <dbReference type="Proteomes" id="UP001305702"/>
    </source>
</evidence>
<keyword evidence="6 7" id="KW-0472">Membrane</keyword>
<dbReference type="Proteomes" id="UP001305702">
    <property type="component" value="Chromosome"/>
</dbReference>
<evidence type="ECO:0000256" key="6">
    <source>
        <dbReference type="ARBA" id="ARBA00023136"/>
    </source>
</evidence>
<dbReference type="AlphaFoldDB" id="A0AA96LCP5"/>
<evidence type="ECO:0000256" key="3">
    <source>
        <dbReference type="ARBA" id="ARBA00022475"/>
    </source>
</evidence>
<evidence type="ECO:0000256" key="1">
    <source>
        <dbReference type="ARBA" id="ARBA00004651"/>
    </source>
</evidence>
<proteinExistence type="predicted"/>
<protein>
    <submittedName>
        <fullName evidence="9">Carbohydrate ABC transporter permease</fullName>
    </submittedName>
</protein>
<organism evidence="9 10">
    <name type="scientific">Paenibacillus aurantius</name>
    <dbReference type="NCBI Taxonomy" id="2918900"/>
    <lineage>
        <taxon>Bacteria</taxon>
        <taxon>Bacillati</taxon>
        <taxon>Bacillota</taxon>
        <taxon>Bacilli</taxon>
        <taxon>Bacillales</taxon>
        <taxon>Paenibacillaceae</taxon>
        <taxon>Paenibacillus</taxon>
    </lineage>
</organism>
<evidence type="ECO:0000256" key="7">
    <source>
        <dbReference type="SAM" id="Phobius"/>
    </source>
</evidence>
<name>A0AA96LCP5_9BACL</name>